<dbReference type="PROSITE" id="PS00571">
    <property type="entry name" value="AMIDASES"/>
    <property type="match status" value="1"/>
</dbReference>
<comment type="caution">
    <text evidence="3">The sequence shown here is derived from an EMBL/GenBank/DDBJ whole genome shotgun (WGS) entry which is preliminary data.</text>
</comment>
<sequence>MAPTLEDLAFVEQRLNLTIKPEQRDDYLAIITTTDNAARAVMDMPDFTPPVDYGRFPRTGIYTPANEDNPRRGWACKATVKGAPEGLLKGKTICLKDNICLAGVPCRFGTDVVKDFIPEVDATVVSRILENAGTILGKATCENMSHGAASFTSPNGPVQNPYADGFSTGGSSSGCGTLIGKGEVDMGIGGDQGGSIRIPAAFCGVVGLKATFGLVPYTGVLSSERSLDHVGPMAATIKDAALLLQAVAGYDGLDDRQLGAPLYNNLPLYIPTSSDLSGMRIGVLKEGFTSLYISPEIEQVVRSAIEKFKDLGAEIKEVSVPAHSQGGSVMHVINKMGSHQTRQGRAVGAGGLYVNDFLEKLIPWKQSKWDKVHSFVQGTSVSGEYAFQHYPTVYGRAMNIMRRVKADYDAALTEVDVLVMPTVPFVARRHIEPGAGPLACVQKCGKILFLLHASYFFTYPNLAGIVDNTTTFNATGHPALAFPVGFGLPAKEDILTPEDEAIRLPISMQIVGRMWEDATCLKVAAAWEDTWDWKTGMRKN</sequence>
<dbReference type="Proteomes" id="UP000812287">
    <property type="component" value="Unassembled WGS sequence"/>
</dbReference>
<accession>A0A9P7VKM1</accession>
<evidence type="ECO:0000259" key="2">
    <source>
        <dbReference type="Pfam" id="PF01425"/>
    </source>
</evidence>
<evidence type="ECO:0000313" key="3">
    <source>
        <dbReference type="EMBL" id="KAG7442858.1"/>
    </source>
</evidence>
<keyword evidence="4" id="KW-1185">Reference proteome</keyword>
<dbReference type="InterPro" id="IPR036928">
    <property type="entry name" value="AS_sf"/>
</dbReference>
<dbReference type="SUPFAM" id="SSF75304">
    <property type="entry name" value="Amidase signature (AS) enzymes"/>
    <property type="match status" value="1"/>
</dbReference>
<organism evidence="3 4">
    <name type="scientific">Guyanagaster necrorhizus</name>
    <dbReference type="NCBI Taxonomy" id="856835"/>
    <lineage>
        <taxon>Eukaryota</taxon>
        <taxon>Fungi</taxon>
        <taxon>Dikarya</taxon>
        <taxon>Basidiomycota</taxon>
        <taxon>Agaricomycotina</taxon>
        <taxon>Agaricomycetes</taxon>
        <taxon>Agaricomycetidae</taxon>
        <taxon>Agaricales</taxon>
        <taxon>Marasmiineae</taxon>
        <taxon>Physalacriaceae</taxon>
        <taxon>Guyanagaster</taxon>
    </lineage>
</organism>
<dbReference type="PANTHER" id="PTHR11895">
    <property type="entry name" value="TRANSAMIDASE"/>
    <property type="match status" value="1"/>
</dbReference>
<evidence type="ECO:0000256" key="1">
    <source>
        <dbReference type="ARBA" id="ARBA00009199"/>
    </source>
</evidence>
<dbReference type="Pfam" id="PF01425">
    <property type="entry name" value="Amidase"/>
    <property type="match status" value="1"/>
</dbReference>
<evidence type="ECO:0000313" key="4">
    <source>
        <dbReference type="Proteomes" id="UP000812287"/>
    </source>
</evidence>
<gene>
    <name evidence="3" type="ORF">BT62DRAFT_996342</name>
</gene>
<name>A0A9P7VKM1_9AGAR</name>
<dbReference type="InterPro" id="IPR023631">
    <property type="entry name" value="Amidase_dom"/>
</dbReference>
<protein>
    <submittedName>
        <fullName evidence="3">Amidase signature enzyme</fullName>
    </submittedName>
</protein>
<comment type="similarity">
    <text evidence="1">Belongs to the amidase family.</text>
</comment>
<dbReference type="InterPro" id="IPR020556">
    <property type="entry name" value="Amidase_CS"/>
</dbReference>
<reference evidence="3" key="1">
    <citation type="submission" date="2020-11" db="EMBL/GenBank/DDBJ databases">
        <title>Adaptations for nitrogen fixation in a non-lichenized fungal sporocarp promotes dispersal by wood-feeding termites.</title>
        <authorList>
            <consortium name="DOE Joint Genome Institute"/>
            <person name="Koch R.A."/>
            <person name="Yoon G."/>
            <person name="Arayal U."/>
            <person name="Lail K."/>
            <person name="Amirebrahimi M."/>
            <person name="Labutti K."/>
            <person name="Lipzen A."/>
            <person name="Riley R."/>
            <person name="Barry K."/>
            <person name="Henrissat B."/>
            <person name="Grigoriev I.V."/>
            <person name="Herr J.R."/>
            <person name="Aime M.C."/>
        </authorList>
    </citation>
    <scope>NUCLEOTIDE SEQUENCE</scope>
    <source>
        <strain evidence="3">MCA 3950</strain>
    </source>
</reference>
<dbReference type="OrthoDB" id="1879366at2759"/>
<dbReference type="GO" id="GO:0003824">
    <property type="term" value="F:catalytic activity"/>
    <property type="evidence" value="ECO:0007669"/>
    <property type="project" value="InterPro"/>
</dbReference>
<dbReference type="Gene3D" id="3.90.1300.10">
    <property type="entry name" value="Amidase signature (AS) domain"/>
    <property type="match status" value="1"/>
</dbReference>
<dbReference type="GeneID" id="66112875"/>
<feature type="domain" description="Amidase" evidence="2">
    <location>
        <begin position="77"/>
        <end position="521"/>
    </location>
</feature>
<dbReference type="AlphaFoldDB" id="A0A9P7VKM1"/>
<dbReference type="PANTHER" id="PTHR11895:SF170">
    <property type="entry name" value="AMIDASE"/>
    <property type="match status" value="1"/>
</dbReference>
<dbReference type="InterPro" id="IPR000120">
    <property type="entry name" value="Amidase"/>
</dbReference>
<dbReference type="RefSeq" id="XP_043036358.1">
    <property type="nucleotide sequence ID" value="XM_043190578.1"/>
</dbReference>
<dbReference type="EMBL" id="MU250548">
    <property type="protein sequence ID" value="KAG7442858.1"/>
    <property type="molecule type" value="Genomic_DNA"/>
</dbReference>
<proteinExistence type="inferred from homology"/>